<gene>
    <name evidence="1" type="ORF">CK203_084978</name>
</gene>
<proteinExistence type="predicted"/>
<reference evidence="1 2" key="1">
    <citation type="journal article" date="2018" name="PLoS Genet.">
        <title>Population sequencing reveals clonal diversity and ancestral inbreeding in the grapevine cultivar Chardonnay.</title>
        <authorList>
            <person name="Roach M.J."/>
            <person name="Johnson D.L."/>
            <person name="Bohlmann J."/>
            <person name="van Vuuren H.J."/>
            <person name="Jones S.J."/>
            <person name="Pretorius I.S."/>
            <person name="Schmidt S.A."/>
            <person name="Borneman A.R."/>
        </authorList>
    </citation>
    <scope>NUCLEOTIDE SEQUENCE [LARGE SCALE GENOMIC DNA]</scope>
    <source>
        <strain evidence="2">cv. Chardonnay</strain>
        <tissue evidence="1">Leaf</tissue>
    </source>
</reference>
<evidence type="ECO:0000313" key="1">
    <source>
        <dbReference type="EMBL" id="RVW53397.1"/>
    </source>
</evidence>
<comment type="caution">
    <text evidence="1">The sequence shown here is derived from an EMBL/GenBank/DDBJ whole genome shotgun (WGS) entry which is preliminary data.</text>
</comment>
<dbReference type="Proteomes" id="UP000288805">
    <property type="component" value="Unassembled WGS sequence"/>
</dbReference>
<sequence length="132" mass="15056">MLDCRSLKSGHIRQTSPWGLQDYHGLSCQRWIFPINIKGSAGSLVTLSHWFCSWITTYTFNFVFEWSSAGDLSLPLHVSPDIGMHRRELFMAIVLVQEHSCCSQLSAVQLSYLLQSCCQKPRGEGSKKYKQQ</sequence>
<name>A0A438F075_VITVI</name>
<dbReference type="EMBL" id="QGNW01001147">
    <property type="protein sequence ID" value="RVW53397.1"/>
    <property type="molecule type" value="Genomic_DNA"/>
</dbReference>
<protein>
    <submittedName>
        <fullName evidence="1">Uncharacterized protein</fullName>
    </submittedName>
</protein>
<dbReference type="AlphaFoldDB" id="A0A438F075"/>
<accession>A0A438F075</accession>
<organism evidence="1 2">
    <name type="scientific">Vitis vinifera</name>
    <name type="common">Grape</name>
    <dbReference type="NCBI Taxonomy" id="29760"/>
    <lineage>
        <taxon>Eukaryota</taxon>
        <taxon>Viridiplantae</taxon>
        <taxon>Streptophyta</taxon>
        <taxon>Embryophyta</taxon>
        <taxon>Tracheophyta</taxon>
        <taxon>Spermatophyta</taxon>
        <taxon>Magnoliopsida</taxon>
        <taxon>eudicotyledons</taxon>
        <taxon>Gunneridae</taxon>
        <taxon>Pentapetalae</taxon>
        <taxon>rosids</taxon>
        <taxon>Vitales</taxon>
        <taxon>Vitaceae</taxon>
        <taxon>Viteae</taxon>
        <taxon>Vitis</taxon>
    </lineage>
</organism>
<evidence type="ECO:0000313" key="2">
    <source>
        <dbReference type="Proteomes" id="UP000288805"/>
    </source>
</evidence>